<evidence type="ECO:0000256" key="6">
    <source>
        <dbReference type="SAM" id="Phobius"/>
    </source>
</evidence>
<evidence type="ECO:0000313" key="7">
    <source>
        <dbReference type="EMBL" id="CAI9108615.1"/>
    </source>
</evidence>
<keyword evidence="2" id="KW-0808">Transferase</keyword>
<feature type="transmembrane region" description="Helical" evidence="6">
    <location>
        <begin position="438"/>
        <end position="458"/>
    </location>
</feature>
<reference evidence="7" key="1">
    <citation type="submission" date="2023-03" db="EMBL/GenBank/DDBJ databases">
        <authorList>
            <person name="Julca I."/>
        </authorList>
    </citation>
    <scope>NUCLEOTIDE SEQUENCE</scope>
</reference>
<feature type="transmembrane region" description="Helical" evidence="6">
    <location>
        <begin position="214"/>
        <end position="236"/>
    </location>
</feature>
<evidence type="ECO:0000256" key="4">
    <source>
        <dbReference type="ARBA" id="ARBA00022989"/>
    </source>
</evidence>
<name>A0AAV1DL62_OLDCO</name>
<sequence length="532" mass="58103">MGSGCCSYDSTTKTTLPRIGYLRIGQSFFRLQPKFNWVPRNPRNGGLQSCTDLKVVFGSVGRQKGFCFFKKGRTFLRVFDAMDDDSVGVSSFHDHWEDTERNSEYGFSSSEGEDSDSDIGLQPITDIELPIKKEQHSNFYTGDDDSVSMAANRFRFAMLGNRAAQQKKKKRKSFFGMMNNVGLVTFLTLLFSLVDWCGWKIVRLPLPPFHLLRPFVISTATAGFLGYVCVPLLRVLKIQSIRKEGLVGKHSRTPTMAGLYFIPTGVVVAEFLVGFSSAEVFGASAVTLSFAVIGLIDDLRSLKNDNTRWVSSSWMEILLEVVVTAWFLFWYYSTANISSPYCMKLLAPLPAPVGILCLGTFYPILASFCFFSMASGVRVTDGLDGLAGGIAALAFTGMSIAVLPICSDLAVFGASMAGACVGFLFHNRYKASVLMGDTGALALGGALAAMAACTGMFFPLFITSGIFVLETLSVIVQGTFFKTRKHLVRTNRRPFHQHLELRGVRAPAIVAGAYLISSVLVLVAGYVGLISA</sequence>
<evidence type="ECO:0000256" key="3">
    <source>
        <dbReference type="ARBA" id="ARBA00022692"/>
    </source>
</evidence>
<evidence type="ECO:0000256" key="5">
    <source>
        <dbReference type="ARBA" id="ARBA00023136"/>
    </source>
</evidence>
<feature type="transmembrane region" description="Helical" evidence="6">
    <location>
        <begin position="353"/>
        <end position="373"/>
    </location>
</feature>
<feature type="transmembrane region" description="Helical" evidence="6">
    <location>
        <begin position="174"/>
        <end position="194"/>
    </location>
</feature>
<dbReference type="AlphaFoldDB" id="A0AAV1DL62"/>
<dbReference type="PANTHER" id="PTHR22926:SF5">
    <property type="entry name" value="PHOSPHO-N-ACETYLMURAMOYL-PENTAPEPTIDE-TRANSFERASE HOMOLOG"/>
    <property type="match status" value="1"/>
</dbReference>
<accession>A0AAV1DL62</accession>
<dbReference type="InterPro" id="IPR000715">
    <property type="entry name" value="Glycosyl_transferase_4"/>
</dbReference>
<proteinExistence type="predicted"/>
<feature type="transmembrane region" description="Helical" evidence="6">
    <location>
        <begin position="280"/>
        <end position="296"/>
    </location>
</feature>
<keyword evidence="4 6" id="KW-1133">Transmembrane helix</keyword>
<keyword evidence="3 6" id="KW-0812">Transmembrane</keyword>
<dbReference type="GO" id="GO:0005886">
    <property type="term" value="C:plasma membrane"/>
    <property type="evidence" value="ECO:0007669"/>
    <property type="project" value="TreeGrafter"/>
</dbReference>
<organism evidence="7 8">
    <name type="scientific">Oldenlandia corymbosa var. corymbosa</name>
    <dbReference type="NCBI Taxonomy" id="529605"/>
    <lineage>
        <taxon>Eukaryota</taxon>
        <taxon>Viridiplantae</taxon>
        <taxon>Streptophyta</taxon>
        <taxon>Embryophyta</taxon>
        <taxon>Tracheophyta</taxon>
        <taxon>Spermatophyta</taxon>
        <taxon>Magnoliopsida</taxon>
        <taxon>eudicotyledons</taxon>
        <taxon>Gunneridae</taxon>
        <taxon>Pentapetalae</taxon>
        <taxon>asterids</taxon>
        <taxon>lamiids</taxon>
        <taxon>Gentianales</taxon>
        <taxon>Rubiaceae</taxon>
        <taxon>Rubioideae</taxon>
        <taxon>Spermacoceae</taxon>
        <taxon>Hedyotis-Oldenlandia complex</taxon>
        <taxon>Oldenlandia</taxon>
    </lineage>
</organism>
<feature type="transmembrane region" description="Helical" evidence="6">
    <location>
        <begin position="504"/>
        <end position="529"/>
    </location>
</feature>
<keyword evidence="8" id="KW-1185">Reference proteome</keyword>
<dbReference type="Proteomes" id="UP001161247">
    <property type="component" value="Chromosome 6"/>
</dbReference>
<feature type="transmembrane region" description="Helical" evidence="6">
    <location>
        <begin position="385"/>
        <end position="403"/>
    </location>
</feature>
<dbReference type="InterPro" id="IPR003524">
    <property type="entry name" value="PNAcMuramoyl-5peptid_Trfase"/>
</dbReference>
<feature type="transmembrane region" description="Helical" evidence="6">
    <location>
        <begin position="409"/>
        <end position="426"/>
    </location>
</feature>
<dbReference type="EMBL" id="OX459123">
    <property type="protein sequence ID" value="CAI9108615.1"/>
    <property type="molecule type" value="Genomic_DNA"/>
</dbReference>
<dbReference type="GO" id="GO:0071555">
    <property type="term" value="P:cell wall organization"/>
    <property type="evidence" value="ECO:0007669"/>
    <property type="project" value="TreeGrafter"/>
</dbReference>
<evidence type="ECO:0000256" key="2">
    <source>
        <dbReference type="ARBA" id="ARBA00022679"/>
    </source>
</evidence>
<dbReference type="GO" id="GO:0008963">
    <property type="term" value="F:phospho-N-acetylmuramoyl-pentapeptide-transferase activity"/>
    <property type="evidence" value="ECO:0007669"/>
    <property type="project" value="InterPro"/>
</dbReference>
<dbReference type="CDD" id="cd06852">
    <property type="entry name" value="GT_MraY"/>
    <property type="match status" value="1"/>
</dbReference>
<evidence type="ECO:0000256" key="1">
    <source>
        <dbReference type="ARBA" id="ARBA00004141"/>
    </source>
</evidence>
<comment type="subcellular location">
    <subcellularLocation>
        <location evidence="1">Membrane</location>
        <topology evidence="1">Multi-pass membrane protein</topology>
    </subcellularLocation>
</comment>
<dbReference type="Pfam" id="PF00953">
    <property type="entry name" value="Glycos_transf_4"/>
    <property type="match status" value="1"/>
</dbReference>
<evidence type="ECO:0000313" key="8">
    <source>
        <dbReference type="Proteomes" id="UP001161247"/>
    </source>
</evidence>
<dbReference type="GO" id="GO:0044038">
    <property type="term" value="P:cell wall macromolecule biosynthetic process"/>
    <property type="evidence" value="ECO:0007669"/>
    <property type="project" value="TreeGrafter"/>
</dbReference>
<dbReference type="PANTHER" id="PTHR22926">
    <property type="entry name" value="PHOSPHO-N-ACETYLMURAMOYL-PENTAPEPTIDE-TRANSFERASE"/>
    <property type="match status" value="1"/>
</dbReference>
<feature type="transmembrane region" description="Helical" evidence="6">
    <location>
        <begin position="257"/>
        <end position="274"/>
    </location>
</feature>
<protein>
    <submittedName>
        <fullName evidence="7">OLC1v1008261C1</fullName>
    </submittedName>
</protein>
<keyword evidence="5 6" id="KW-0472">Membrane</keyword>
<feature type="transmembrane region" description="Helical" evidence="6">
    <location>
        <begin position="317"/>
        <end position="333"/>
    </location>
</feature>
<gene>
    <name evidence="7" type="ORF">OLC1_LOCUS16675</name>
</gene>